<sequence>MTNNLLTLFCLVDGVATSSAFSVEIDSTNTVDELKKLIKTEKVNDFQDVDADKLTLWRVSFLITRDNSEIPILFNNIAKEEKEKLHAADDLSDIFDEKPPKKTIHIIVQRPSQALTLFHNSNCTLIVHVPVPSRALTPLPGSLSDGSRPSSPLSGDLHADIKRITDKFFAPGSDVFKFLDPFVKGEGATYYFRIHSWFTKSVASWVRSSGCHLRGFVLYLDVKVEGGSCPSWNE</sequence>
<reference evidence="6 7" key="1">
    <citation type="submission" date="2016-05" db="EMBL/GenBank/DDBJ databases">
        <title>Genome sequencing reveals origins of a unique bacterial endosymbiosis in the earliest lineages of terrestrial Fungi.</title>
        <authorList>
            <consortium name="DOE Joint Genome Institute"/>
            <person name="Uehling J."/>
            <person name="Gryganskyi A."/>
            <person name="Hameed K."/>
            <person name="Tschaplinski T."/>
            <person name="Misztal P."/>
            <person name="Wu S."/>
            <person name="Desiro A."/>
            <person name="Vande Pol N."/>
            <person name="Du Z.-Y."/>
            <person name="Zienkiewicz A."/>
            <person name="Zienkiewicz K."/>
            <person name="Morin E."/>
            <person name="Tisserant E."/>
            <person name="Splivallo R."/>
            <person name="Hainaut M."/>
            <person name="Henrissat B."/>
            <person name="Ohm R."/>
            <person name="Kuo A."/>
            <person name="Yan J."/>
            <person name="Lipzen A."/>
            <person name="Nolan M."/>
            <person name="Labutti K."/>
            <person name="Barry K."/>
            <person name="Goldstein A."/>
            <person name="Labbe J."/>
            <person name="Schadt C."/>
            <person name="Tuskan G."/>
            <person name="Grigoriev I."/>
            <person name="Martin F."/>
            <person name="Vilgalys R."/>
            <person name="Bonito G."/>
        </authorList>
    </citation>
    <scope>NUCLEOTIDE SEQUENCE [LARGE SCALE GENOMIC DNA]</scope>
    <source>
        <strain evidence="6 7">AG-77</strain>
    </source>
</reference>
<feature type="domain" description="Crinkler effector protein N-terminal" evidence="5">
    <location>
        <begin position="6"/>
        <end position="109"/>
    </location>
</feature>
<evidence type="ECO:0000313" key="7">
    <source>
        <dbReference type="Proteomes" id="UP000078512"/>
    </source>
</evidence>
<dbReference type="GO" id="GO:0005576">
    <property type="term" value="C:extracellular region"/>
    <property type="evidence" value="ECO:0007669"/>
    <property type="project" value="UniProtKB-SubCell"/>
</dbReference>
<feature type="signal peptide" evidence="4">
    <location>
        <begin position="1"/>
        <end position="20"/>
    </location>
</feature>
<evidence type="ECO:0000256" key="3">
    <source>
        <dbReference type="ARBA" id="ARBA00022525"/>
    </source>
</evidence>
<dbReference type="Pfam" id="PF20147">
    <property type="entry name" value="Crinkler"/>
    <property type="match status" value="1"/>
</dbReference>
<keyword evidence="3" id="KW-0964">Secreted</keyword>
<gene>
    <name evidence="6" type="ORF">K457DRAFT_1823888</name>
</gene>
<dbReference type="InterPro" id="IPR045379">
    <property type="entry name" value="Crinkler_N"/>
</dbReference>
<keyword evidence="4" id="KW-0732">Signal</keyword>
<dbReference type="Proteomes" id="UP000078512">
    <property type="component" value="Unassembled WGS sequence"/>
</dbReference>
<evidence type="ECO:0000313" key="6">
    <source>
        <dbReference type="EMBL" id="OAQ24326.1"/>
    </source>
</evidence>
<feature type="chain" id="PRO_5008275975" description="Crinkler effector protein N-terminal domain-containing protein" evidence="4">
    <location>
        <begin position="21"/>
        <end position="234"/>
    </location>
</feature>
<dbReference type="AlphaFoldDB" id="A0A197JIJ0"/>
<keyword evidence="7" id="KW-1185">Reference proteome</keyword>
<dbReference type="EMBL" id="KV442096">
    <property type="protein sequence ID" value="OAQ24326.1"/>
    <property type="molecule type" value="Genomic_DNA"/>
</dbReference>
<comment type="subcellular location">
    <subcellularLocation>
        <location evidence="1">Host cell</location>
    </subcellularLocation>
    <subcellularLocation>
        <location evidence="2">Secreted</location>
    </subcellularLocation>
</comment>
<dbReference type="GO" id="GO:0043657">
    <property type="term" value="C:host cell"/>
    <property type="evidence" value="ECO:0007669"/>
    <property type="project" value="UniProtKB-SubCell"/>
</dbReference>
<protein>
    <recommendedName>
        <fullName evidence="5">Crinkler effector protein N-terminal domain-containing protein</fullName>
    </recommendedName>
</protein>
<evidence type="ECO:0000256" key="4">
    <source>
        <dbReference type="SAM" id="SignalP"/>
    </source>
</evidence>
<proteinExistence type="predicted"/>
<evidence type="ECO:0000256" key="1">
    <source>
        <dbReference type="ARBA" id="ARBA00004340"/>
    </source>
</evidence>
<name>A0A197JIJ0_9FUNG</name>
<organism evidence="6 7">
    <name type="scientific">Linnemannia elongata AG-77</name>
    <dbReference type="NCBI Taxonomy" id="1314771"/>
    <lineage>
        <taxon>Eukaryota</taxon>
        <taxon>Fungi</taxon>
        <taxon>Fungi incertae sedis</taxon>
        <taxon>Mucoromycota</taxon>
        <taxon>Mortierellomycotina</taxon>
        <taxon>Mortierellomycetes</taxon>
        <taxon>Mortierellales</taxon>
        <taxon>Mortierellaceae</taxon>
        <taxon>Linnemannia</taxon>
    </lineage>
</organism>
<dbReference type="OrthoDB" id="2673191at2759"/>
<evidence type="ECO:0000256" key="2">
    <source>
        <dbReference type="ARBA" id="ARBA00004613"/>
    </source>
</evidence>
<accession>A0A197JIJ0</accession>
<evidence type="ECO:0000259" key="5">
    <source>
        <dbReference type="Pfam" id="PF20147"/>
    </source>
</evidence>